<accession>A0ABP7XBK8</accession>
<dbReference type="EMBL" id="BAABCW010000002">
    <property type="protein sequence ID" value="GAA4109849.1"/>
    <property type="molecule type" value="Genomic_DNA"/>
</dbReference>
<dbReference type="PROSITE" id="PS00092">
    <property type="entry name" value="N6_MTASE"/>
    <property type="match status" value="1"/>
</dbReference>
<dbReference type="InterPro" id="IPR012327">
    <property type="entry name" value="MeTrfase_D12"/>
</dbReference>
<dbReference type="InterPro" id="IPR029063">
    <property type="entry name" value="SAM-dependent_MTases_sf"/>
</dbReference>
<evidence type="ECO:0000256" key="4">
    <source>
        <dbReference type="ARBA" id="ARBA00022691"/>
    </source>
</evidence>
<dbReference type="GO" id="GO:0032259">
    <property type="term" value="P:methylation"/>
    <property type="evidence" value="ECO:0007669"/>
    <property type="project" value="UniProtKB-KW"/>
</dbReference>
<dbReference type="Proteomes" id="UP001500459">
    <property type="component" value="Unassembled WGS sequence"/>
</dbReference>
<evidence type="ECO:0000256" key="5">
    <source>
        <dbReference type="ARBA" id="ARBA00047942"/>
    </source>
</evidence>
<keyword evidence="2 6" id="KW-0489">Methyltransferase</keyword>
<evidence type="ECO:0000256" key="2">
    <source>
        <dbReference type="ARBA" id="ARBA00022603"/>
    </source>
</evidence>
<protein>
    <recommendedName>
        <fullName evidence="1">site-specific DNA-methyltransferase (adenine-specific)</fullName>
        <ecNumber evidence="1">2.1.1.72</ecNumber>
    </recommendedName>
</protein>
<dbReference type="PRINTS" id="PR00505">
    <property type="entry name" value="D12N6MTFRASE"/>
</dbReference>
<sequence length="337" mass="38798">MNDDIAMNYIGSKHRLSNFIKTSVKGVVGNTLKNAVFCDLFAGTGIIGRTFKPFVQKVISNDLEYYSYVLNRNYIGNHAALDISCLIKNLNELKGKEGFIYTNYCTGGTCERKYFSNQNGQLIDAIRIKIEYWRTSNKITEDVYYFLLASLLESADKVANTASVYASYLKQLKKTAQRELTVVPANFQKTENSHQVFNMDSNVLIKEIEGDILYLDPPYNARQYGSNYHILNTIAKYDTFVPAGKTGLRPYKRSNYCKKRQVKTAFEELIKEAKFKYIFLSYNNEGFMSENQIKQILQKYGRYDLATTAYKRFKADKTASRNHKAITTTEYLHILEK</sequence>
<reference evidence="7" key="1">
    <citation type="journal article" date="2019" name="Int. J. Syst. Evol. Microbiol.">
        <title>The Global Catalogue of Microorganisms (GCM) 10K type strain sequencing project: providing services to taxonomists for standard genome sequencing and annotation.</title>
        <authorList>
            <consortium name="The Broad Institute Genomics Platform"/>
            <consortium name="The Broad Institute Genome Sequencing Center for Infectious Disease"/>
            <person name="Wu L."/>
            <person name="Ma J."/>
        </authorList>
    </citation>
    <scope>NUCLEOTIDE SEQUENCE [LARGE SCALE GENOMIC DNA]</scope>
    <source>
        <strain evidence="7">JCM 17106</strain>
    </source>
</reference>
<dbReference type="InterPro" id="IPR002052">
    <property type="entry name" value="DNA_methylase_N6_adenine_CS"/>
</dbReference>
<gene>
    <name evidence="6" type="ORF">GCM10022393_06650</name>
</gene>
<comment type="catalytic activity">
    <reaction evidence="5">
        <text>a 2'-deoxyadenosine in DNA + S-adenosyl-L-methionine = an N(6)-methyl-2'-deoxyadenosine in DNA + S-adenosyl-L-homocysteine + H(+)</text>
        <dbReference type="Rhea" id="RHEA:15197"/>
        <dbReference type="Rhea" id="RHEA-COMP:12418"/>
        <dbReference type="Rhea" id="RHEA-COMP:12419"/>
        <dbReference type="ChEBI" id="CHEBI:15378"/>
        <dbReference type="ChEBI" id="CHEBI:57856"/>
        <dbReference type="ChEBI" id="CHEBI:59789"/>
        <dbReference type="ChEBI" id="CHEBI:90615"/>
        <dbReference type="ChEBI" id="CHEBI:90616"/>
        <dbReference type="EC" id="2.1.1.72"/>
    </reaction>
</comment>
<evidence type="ECO:0000313" key="7">
    <source>
        <dbReference type="Proteomes" id="UP001500459"/>
    </source>
</evidence>
<dbReference type="GO" id="GO:0008168">
    <property type="term" value="F:methyltransferase activity"/>
    <property type="evidence" value="ECO:0007669"/>
    <property type="project" value="UniProtKB-KW"/>
</dbReference>
<name>A0ABP7XBK8_9FLAO</name>
<proteinExistence type="predicted"/>
<dbReference type="EC" id="2.1.1.72" evidence="1"/>
<organism evidence="6 7">
    <name type="scientific">Aquimarina addita</name>
    <dbReference type="NCBI Taxonomy" id="870485"/>
    <lineage>
        <taxon>Bacteria</taxon>
        <taxon>Pseudomonadati</taxon>
        <taxon>Bacteroidota</taxon>
        <taxon>Flavobacteriia</taxon>
        <taxon>Flavobacteriales</taxon>
        <taxon>Flavobacteriaceae</taxon>
        <taxon>Aquimarina</taxon>
    </lineage>
</organism>
<dbReference type="SUPFAM" id="SSF53335">
    <property type="entry name" value="S-adenosyl-L-methionine-dependent methyltransferases"/>
    <property type="match status" value="1"/>
</dbReference>
<evidence type="ECO:0000256" key="3">
    <source>
        <dbReference type="ARBA" id="ARBA00022679"/>
    </source>
</evidence>
<dbReference type="Pfam" id="PF02086">
    <property type="entry name" value="MethyltransfD12"/>
    <property type="match status" value="1"/>
</dbReference>
<keyword evidence="7" id="KW-1185">Reference proteome</keyword>
<keyword evidence="4" id="KW-0949">S-adenosyl-L-methionine</keyword>
<evidence type="ECO:0000256" key="1">
    <source>
        <dbReference type="ARBA" id="ARBA00011900"/>
    </source>
</evidence>
<comment type="caution">
    <text evidence="6">The sequence shown here is derived from an EMBL/GenBank/DDBJ whole genome shotgun (WGS) entry which is preliminary data.</text>
</comment>
<evidence type="ECO:0000313" key="6">
    <source>
        <dbReference type="EMBL" id="GAA4109849.1"/>
    </source>
</evidence>
<keyword evidence="3" id="KW-0808">Transferase</keyword>